<dbReference type="OMA" id="FFGMKKD"/>
<sequence>MWQFRHFAFGLAGLGIAVLASAADEAASDVHALKGAAFKDFIKEHELVLAEFYAPWCGHCKALAPEYETAATQLKEKNIPLVKVDCTEETELCQEYGVEGYPTLKVFRGLEQVKPYSGPRKSSSITSYMVKQSLPAVTVVTVDNLEDVKTLDKVTIIGFFAQDDKATNETFTSLAEALRDNFPFGATNDAKLAAAEDVKQPSIVLYKDFDEGKTVYKGELTQEQVTSFIKLSSTPLIGELGPHTYAGYIEAGIPLAYIFAETPEEREEFSKMLKPIAEKQKGSINIATIDAKAFGAHAGNLNLKADKFPAFAIQDPVNNKKYPFDQELKITHDTIATFVQDVLDGKVEPSIKSEPIPEKQEGPVTVVVARSYQELVIDNDKDVLLEFYAPWCGHCKALAPKYEQLAQLYADNPEFAAKVTIAKIDATANDVPEEIQGFPTVKLFAAGSKDKPFDYQGLRTIQGLADFVRDNGKHKVDAYDESKVNEDDDDDDDDDVTSTPASPSSSSTKTAEKKKDSKTTSSAAPKDTAAESARHEEL</sequence>
<feature type="disulfide bond" description="Redox-active" evidence="13">
    <location>
        <begin position="57"/>
        <end position="60"/>
    </location>
</feature>
<feature type="chain" id="PRO_5005124848" description="Protein disulfide-isomerase" evidence="15">
    <location>
        <begin position="23"/>
        <end position="538"/>
    </location>
</feature>
<dbReference type="PRINTS" id="PR00421">
    <property type="entry name" value="THIOREDOXIN"/>
</dbReference>
<evidence type="ECO:0000256" key="14">
    <source>
        <dbReference type="RuleBase" id="RU004208"/>
    </source>
</evidence>
<evidence type="ECO:0000256" key="11">
    <source>
        <dbReference type="ARBA" id="ARBA00023284"/>
    </source>
</evidence>
<protein>
    <recommendedName>
        <fullName evidence="12 15">Protein disulfide-isomerase</fullName>
        <ecNumber evidence="5 15">5.3.4.1</ecNumber>
    </recommendedName>
</protein>
<feature type="compositionally biased region" description="Acidic residues" evidence="16">
    <location>
        <begin position="486"/>
        <end position="496"/>
    </location>
</feature>
<dbReference type="NCBIfam" id="TIGR01126">
    <property type="entry name" value="pdi_dom"/>
    <property type="match status" value="1"/>
</dbReference>
<dbReference type="GO" id="GO:0034976">
    <property type="term" value="P:response to endoplasmic reticulum stress"/>
    <property type="evidence" value="ECO:0007669"/>
    <property type="project" value="TreeGrafter"/>
</dbReference>
<proteinExistence type="inferred from homology"/>
<dbReference type="GO" id="GO:0015035">
    <property type="term" value="F:protein-disulfide reductase activity"/>
    <property type="evidence" value="ECO:0007669"/>
    <property type="project" value="UniProtKB-ARBA"/>
</dbReference>
<feature type="disulfide bond" description="Redox-active" evidence="13">
    <location>
        <begin position="392"/>
        <end position="395"/>
    </location>
</feature>
<feature type="signal peptide" evidence="15">
    <location>
        <begin position="1"/>
        <end position="22"/>
    </location>
</feature>
<evidence type="ECO:0000256" key="3">
    <source>
        <dbReference type="ARBA" id="ARBA00004319"/>
    </source>
</evidence>
<dbReference type="RefSeq" id="XP_002797127.1">
    <property type="nucleotide sequence ID" value="XM_002797081.2"/>
</dbReference>
<dbReference type="GO" id="GO:0003756">
    <property type="term" value="F:protein disulfide isomerase activity"/>
    <property type="evidence" value="ECO:0007669"/>
    <property type="project" value="UniProtKB-EC"/>
</dbReference>
<evidence type="ECO:0000256" key="15">
    <source>
        <dbReference type="RuleBase" id="RU361130"/>
    </source>
</evidence>
<evidence type="ECO:0000256" key="13">
    <source>
        <dbReference type="PIRSR" id="PIRSR605792-51"/>
    </source>
</evidence>
<keyword evidence="6 15" id="KW-0732">Signal</keyword>
<evidence type="ECO:0000256" key="5">
    <source>
        <dbReference type="ARBA" id="ARBA00012723"/>
    </source>
</evidence>
<evidence type="ECO:0000256" key="9">
    <source>
        <dbReference type="ARBA" id="ARBA00023157"/>
    </source>
</evidence>
<dbReference type="InterPro" id="IPR017937">
    <property type="entry name" value="Thioredoxin_CS"/>
</dbReference>
<accession>C1GR41</accession>
<name>C1GR41_PARBA</name>
<keyword evidence="8" id="KW-0256">Endoplasmic reticulum</keyword>
<evidence type="ECO:0000256" key="6">
    <source>
        <dbReference type="ARBA" id="ARBA00022729"/>
    </source>
</evidence>
<feature type="region of interest" description="Disordered" evidence="16">
    <location>
        <begin position="478"/>
        <end position="538"/>
    </location>
</feature>
<dbReference type="PANTHER" id="PTHR18929:SF132">
    <property type="entry name" value="PROTEIN DISULFIDE-ISOMERASE A3"/>
    <property type="match status" value="1"/>
</dbReference>
<comment type="similarity">
    <text evidence="4 14">Belongs to the protein disulfide isomerase family.</text>
</comment>
<comment type="function">
    <text evidence="2">Participates in the folding of proteins containing disulfide bonds, may be involved in glycosylation, prolyl hydroxylation and triglyceride transfer.</text>
</comment>
<dbReference type="SUPFAM" id="SSF52833">
    <property type="entry name" value="Thioredoxin-like"/>
    <property type="match status" value="4"/>
</dbReference>
<keyword evidence="19" id="KW-1185">Reference proteome</keyword>
<evidence type="ECO:0000313" key="19">
    <source>
        <dbReference type="Proteomes" id="UP000002059"/>
    </source>
</evidence>
<comment type="catalytic activity">
    <reaction evidence="1 15">
        <text>Catalyzes the rearrangement of -S-S- bonds in proteins.</text>
        <dbReference type="EC" id="5.3.4.1"/>
    </reaction>
</comment>
<dbReference type="InterPro" id="IPR013766">
    <property type="entry name" value="Thioredoxin_domain"/>
</dbReference>
<dbReference type="PROSITE" id="PS51352">
    <property type="entry name" value="THIOREDOXIN_2"/>
    <property type="match status" value="2"/>
</dbReference>
<dbReference type="CDD" id="cd02981">
    <property type="entry name" value="PDI_b_family"/>
    <property type="match status" value="1"/>
</dbReference>
<dbReference type="GO" id="GO:0005788">
    <property type="term" value="C:endoplasmic reticulum lumen"/>
    <property type="evidence" value="ECO:0007669"/>
    <property type="project" value="UniProtKB-SubCell"/>
</dbReference>
<keyword evidence="10 15" id="KW-0413">Isomerase</keyword>
<dbReference type="AlphaFoldDB" id="C1GR41"/>
<dbReference type="FunFam" id="3.40.30.10:FF:000185">
    <property type="entry name" value="Protein disulfide-isomerase"/>
    <property type="match status" value="1"/>
</dbReference>
<dbReference type="STRING" id="502779.C1GR41"/>
<dbReference type="OrthoDB" id="427280at2759"/>
<feature type="domain" description="Thioredoxin" evidence="17">
    <location>
        <begin position="342"/>
        <end position="473"/>
    </location>
</feature>
<dbReference type="PROSITE" id="PS00194">
    <property type="entry name" value="THIOREDOXIN_1"/>
    <property type="match status" value="2"/>
</dbReference>
<dbReference type="KEGG" id="pbl:PAAG_00986"/>
<feature type="domain" description="Thioredoxin" evidence="17">
    <location>
        <begin position="16"/>
        <end position="135"/>
    </location>
</feature>
<dbReference type="Proteomes" id="UP000002059">
    <property type="component" value="Partially assembled WGS sequence"/>
</dbReference>
<gene>
    <name evidence="18" type="ORF">PAAG_00986</name>
</gene>
<evidence type="ECO:0000256" key="2">
    <source>
        <dbReference type="ARBA" id="ARBA00002692"/>
    </source>
</evidence>
<dbReference type="VEuPathDB" id="FungiDB:PAAG_00986"/>
<keyword evidence="11 13" id="KW-0676">Redox-active center</keyword>
<feature type="compositionally biased region" description="Basic and acidic residues" evidence="16">
    <location>
        <begin position="528"/>
        <end position="538"/>
    </location>
</feature>
<dbReference type="GO" id="GO:0006457">
    <property type="term" value="P:protein folding"/>
    <property type="evidence" value="ECO:0007669"/>
    <property type="project" value="TreeGrafter"/>
</dbReference>
<evidence type="ECO:0000256" key="8">
    <source>
        <dbReference type="ARBA" id="ARBA00022824"/>
    </source>
</evidence>
<evidence type="ECO:0000256" key="10">
    <source>
        <dbReference type="ARBA" id="ARBA00023235"/>
    </source>
</evidence>
<evidence type="ECO:0000256" key="16">
    <source>
        <dbReference type="SAM" id="MobiDB-lite"/>
    </source>
</evidence>
<comment type="subcellular location">
    <subcellularLocation>
        <location evidence="3">Endoplasmic reticulum lumen</location>
    </subcellularLocation>
</comment>
<dbReference type="Gene3D" id="3.40.30.10">
    <property type="entry name" value="Glutaredoxin"/>
    <property type="match status" value="4"/>
</dbReference>
<evidence type="ECO:0000256" key="12">
    <source>
        <dbReference type="ARBA" id="ARBA00039846"/>
    </source>
</evidence>
<evidence type="ECO:0000256" key="4">
    <source>
        <dbReference type="ARBA" id="ARBA00006347"/>
    </source>
</evidence>
<dbReference type="FunFam" id="3.40.30.10:FF:000154">
    <property type="entry name" value="Protein disulfide-isomerase"/>
    <property type="match status" value="1"/>
</dbReference>
<keyword evidence="7" id="KW-0677">Repeat</keyword>
<keyword evidence="9 13" id="KW-1015">Disulfide bond</keyword>
<evidence type="ECO:0000313" key="18">
    <source>
        <dbReference type="EMBL" id="EEH38065.1"/>
    </source>
</evidence>
<feature type="compositionally biased region" description="Low complexity" evidence="16">
    <location>
        <begin position="497"/>
        <end position="509"/>
    </location>
</feature>
<dbReference type="InterPro" id="IPR005788">
    <property type="entry name" value="PDI_thioredoxin-like_dom"/>
</dbReference>
<dbReference type="PANTHER" id="PTHR18929">
    <property type="entry name" value="PROTEIN DISULFIDE ISOMERASE"/>
    <property type="match status" value="1"/>
</dbReference>
<dbReference type="CDD" id="cd02995">
    <property type="entry name" value="PDI_a_PDI_a'_C"/>
    <property type="match status" value="1"/>
</dbReference>
<evidence type="ECO:0000256" key="1">
    <source>
        <dbReference type="ARBA" id="ARBA00001182"/>
    </source>
</evidence>
<organism evidence="18 19">
    <name type="scientific">Paracoccidioides lutzii (strain ATCC MYA-826 / Pb01)</name>
    <name type="common">Paracoccidioides brasiliensis</name>
    <dbReference type="NCBI Taxonomy" id="502779"/>
    <lineage>
        <taxon>Eukaryota</taxon>
        <taxon>Fungi</taxon>
        <taxon>Dikarya</taxon>
        <taxon>Ascomycota</taxon>
        <taxon>Pezizomycotina</taxon>
        <taxon>Eurotiomycetes</taxon>
        <taxon>Eurotiomycetidae</taxon>
        <taxon>Onygenales</taxon>
        <taxon>Ajellomycetaceae</taxon>
        <taxon>Paracoccidioides</taxon>
    </lineage>
</organism>
<evidence type="ECO:0000259" key="17">
    <source>
        <dbReference type="PROSITE" id="PS51352"/>
    </source>
</evidence>
<dbReference type="eggNOG" id="KOG0190">
    <property type="taxonomic scope" value="Eukaryota"/>
</dbReference>
<dbReference type="CDD" id="cd02982">
    <property type="entry name" value="PDI_b'_family"/>
    <property type="match status" value="1"/>
</dbReference>
<dbReference type="InterPro" id="IPR005792">
    <property type="entry name" value="Prot_disulphide_isomerase"/>
</dbReference>
<evidence type="ECO:0000256" key="7">
    <source>
        <dbReference type="ARBA" id="ARBA00022737"/>
    </source>
</evidence>
<dbReference type="Pfam" id="PF00085">
    <property type="entry name" value="Thioredoxin"/>
    <property type="match status" value="2"/>
</dbReference>
<dbReference type="CDD" id="cd02961">
    <property type="entry name" value="PDI_a_family"/>
    <property type="match status" value="1"/>
</dbReference>
<dbReference type="HOGENOM" id="CLU_025879_5_0_1"/>
<dbReference type="FunFam" id="3.40.30.10:FF:000139">
    <property type="entry name" value="Protein disulfide-isomerase"/>
    <property type="match status" value="1"/>
</dbReference>
<dbReference type="Pfam" id="PF13848">
    <property type="entry name" value="Thioredoxin_6"/>
    <property type="match status" value="1"/>
</dbReference>
<dbReference type="EMBL" id="KN293993">
    <property type="protein sequence ID" value="EEH38065.1"/>
    <property type="molecule type" value="Genomic_DNA"/>
</dbReference>
<dbReference type="InterPro" id="IPR036249">
    <property type="entry name" value="Thioredoxin-like_sf"/>
</dbReference>
<dbReference type="EC" id="5.3.4.1" evidence="5 15"/>
<reference evidence="18 19" key="1">
    <citation type="journal article" date="2011" name="PLoS Genet.">
        <title>Comparative genomic analysis of human fungal pathogens causing paracoccidioidomycosis.</title>
        <authorList>
            <person name="Desjardins C.A."/>
            <person name="Champion M.D."/>
            <person name="Holder J.W."/>
            <person name="Muszewska A."/>
            <person name="Goldberg J."/>
            <person name="Bailao A.M."/>
            <person name="Brigido M.M."/>
            <person name="Ferreira M.E."/>
            <person name="Garcia A.M."/>
            <person name="Grynberg M."/>
            <person name="Gujja S."/>
            <person name="Heiman D.I."/>
            <person name="Henn M.R."/>
            <person name="Kodira C.D."/>
            <person name="Leon-Narvaez H."/>
            <person name="Longo L.V."/>
            <person name="Ma L.J."/>
            <person name="Malavazi I."/>
            <person name="Matsuo A.L."/>
            <person name="Morais F.V."/>
            <person name="Pereira M."/>
            <person name="Rodriguez-Brito S."/>
            <person name="Sakthikumar S."/>
            <person name="Salem-Izacc S.M."/>
            <person name="Sykes S.M."/>
            <person name="Teixeira M.M."/>
            <person name="Vallejo M.C."/>
            <person name="Walter M.E."/>
            <person name="Yandava C."/>
            <person name="Young S."/>
            <person name="Zeng Q."/>
            <person name="Zucker J."/>
            <person name="Felipe M.S."/>
            <person name="Goldman G.H."/>
            <person name="Haas B.J."/>
            <person name="McEwen J.G."/>
            <person name="Nino-Vega G."/>
            <person name="Puccia R."/>
            <person name="San-Blas G."/>
            <person name="Soares C.M."/>
            <person name="Birren B.W."/>
            <person name="Cuomo C.A."/>
        </authorList>
    </citation>
    <scope>NUCLEOTIDE SEQUENCE [LARGE SCALE GENOMIC DNA]</scope>
    <source>
        <strain evidence="19">ATCC MYA-826 / Pb01</strain>
    </source>
</reference>
<dbReference type="GeneID" id="9100646"/>
<dbReference type="GO" id="GO:0051082">
    <property type="term" value="F:unfolded protein binding"/>
    <property type="evidence" value="ECO:0007669"/>
    <property type="project" value="UniProtKB-ARBA"/>
</dbReference>
<dbReference type="NCBIfam" id="TIGR01130">
    <property type="entry name" value="ER_PDI_fam"/>
    <property type="match status" value="1"/>
</dbReference>
<dbReference type="FunFam" id="3.40.30.10:FF:000017">
    <property type="entry name" value="Protein disulfide-isomerase A4"/>
    <property type="match status" value="1"/>
</dbReference>